<dbReference type="WBParaSite" id="GPUH_0000825601-mRNA-1">
    <property type="protein sequence ID" value="GPUH_0000825601-mRNA-1"/>
    <property type="gene ID" value="GPUH_0000825601"/>
</dbReference>
<name>A0A183DHQ6_9BILA</name>
<evidence type="ECO:0000313" key="1">
    <source>
        <dbReference type="WBParaSite" id="GPUH_0000825601-mRNA-1"/>
    </source>
</evidence>
<organism evidence="1">
    <name type="scientific">Gongylonema pulchrum</name>
    <dbReference type="NCBI Taxonomy" id="637853"/>
    <lineage>
        <taxon>Eukaryota</taxon>
        <taxon>Metazoa</taxon>
        <taxon>Ecdysozoa</taxon>
        <taxon>Nematoda</taxon>
        <taxon>Chromadorea</taxon>
        <taxon>Rhabditida</taxon>
        <taxon>Spirurina</taxon>
        <taxon>Spiruromorpha</taxon>
        <taxon>Spiruroidea</taxon>
        <taxon>Gongylonematidae</taxon>
        <taxon>Gongylonema</taxon>
    </lineage>
</organism>
<accession>A0A183DHQ6</accession>
<dbReference type="AlphaFoldDB" id="A0A183DHQ6"/>
<reference evidence="1" key="1">
    <citation type="submission" date="2016-06" db="UniProtKB">
        <authorList>
            <consortium name="WormBaseParasite"/>
        </authorList>
    </citation>
    <scope>IDENTIFICATION</scope>
</reference>
<proteinExistence type="predicted"/>
<sequence>LYIDGRKFIAMKENPEILDDWPLHRTKDTVTTISL</sequence>
<protein>
    <submittedName>
        <fullName evidence="1">Doublecortin domain-containing protein</fullName>
    </submittedName>
</protein>